<evidence type="ECO:0000256" key="1">
    <source>
        <dbReference type="ARBA" id="ARBA00005854"/>
    </source>
</evidence>
<evidence type="ECO:0000256" key="4">
    <source>
        <dbReference type="RuleBase" id="RU003719"/>
    </source>
</evidence>
<dbReference type="GO" id="GO:0051287">
    <property type="term" value="F:NAD binding"/>
    <property type="evidence" value="ECO:0007669"/>
    <property type="project" value="InterPro"/>
</dbReference>
<evidence type="ECO:0000259" key="5">
    <source>
        <dbReference type="Pfam" id="PF00389"/>
    </source>
</evidence>
<dbReference type="GO" id="GO:0008720">
    <property type="term" value="F:D-lactate dehydrogenase (NAD+) activity"/>
    <property type="evidence" value="ECO:0007669"/>
    <property type="project" value="TreeGrafter"/>
</dbReference>
<feature type="domain" description="D-isomer specific 2-hydroxyacid dehydrogenase catalytic" evidence="5">
    <location>
        <begin position="3"/>
        <end position="327"/>
    </location>
</feature>
<comment type="similarity">
    <text evidence="1 4">Belongs to the D-isomer specific 2-hydroxyacid dehydrogenase family.</text>
</comment>
<sequence>MRIAVFSTKPYDRTYLEKANQGAHELAFFEVRLSLETAPLAAGADVVCAFVNDDLSADVIAALAEAGTRLIALRSAGFNHVDLAAAEAAGVYVARVPAYSPHAVAEHTVALILGLNRKLHRAYNRVREGNFALEGLLGFDLQGKTVGVVGTGQIGEVVCRILKGFGCALLAYDPYPNDACTELGARYVELNELLGASDVITLQCPLTPDTHHLINEETVAKMKPGVMLINTSRGAVVDTRALIRGLKSGAIGSVGLDVYEEEADLFFEDLSQTFIPDDVFARLLTFSNVLITGHQAFFTEEALTAIAETTMANITTFERDGAPLHPVRAASGD</sequence>
<dbReference type="Pfam" id="PF02826">
    <property type="entry name" value="2-Hacid_dh_C"/>
    <property type="match status" value="1"/>
</dbReference>
<dbReference type="EMBL" id="CP064942">
    <property type="protein sequence ID" value="QPH54941.1"/>
    <property type="molecule type" value="Genomic_DNA"/>
</dbReference>
<dbReference type="PROSITE" id="PS00671">
    <property type="entry name" value="D_2_HYDROXYACID_DH_3"/>
    <property type="match status" value="1"/>
</dbReference>
<evidence type="ECO:0000256" key="2">
    <source>
        <dbReference type="ARBA" id="ARBA00023002"/>
    </source>
</evidence>
<keyword evidence="2 4" id="KW-0560">Oxidoreductase</keyword>
<dbReference type="CDD" id="cd12183">
    <property type="entry name" value="LDH_like_2"/>
    <property type="match status" value="1"/>
</dbReference>
<protein>
    <submittedName>
        <fullName evidence="7">2-hydroxyacid dehydrogenase</fullName>
    </submittedName>
</protein>
<dbReference type="InterPro" id="IPR036291">
    <property type="entry name" value="NAD(P)-bd_dom_sf"/>
</dbReference>
<dbReference type="KEGG" id="poz:I0K15_04025"/>
<organism evidence="7 8">
    <name type="scientific">Pontivivens ytuae</name>
    <dbReference type="NCBI Taxonomy" id="2789856"/>
    <lineage>
        <taxon>Bacteria</taxon>
        <taxon>Pseudomonadati</taxon>
        <taxon>Pseudomonadota</taxon>
        <taxon>Alphaproteobacteria</taxon>
        <taxon>Rhodobacterales</taxon>
        <taxon>Paracoccaceae</taxon>
        <taxon>Pontivivens</taxon>
    </lineage>
</organism>
<accession>A0A7S9LTN8</accession>
<dbReference type="PROSITE" id="PS00065">
    <property type="entry name" value="D_2_HYDROXYACID_DH_1"/>
    <property type="match status" value="1"/>
</dbReference>
<gene>
    <name evidence="7" type="ORF">I0K15_04025</name>
</gene>
<dbReference type="InterPro" id="IPR006140">
    <property type="entry name" value="D-isomer_DH_NAD-bd"/>
</dbReference>
<evidence type="ECO:0000256" key="3">
    <source>
        <dbReference type="ARBA" id="ARBA00023027"/>
    </source>
</evidence>
<name>A0A7S9LTN8_9RHOB</name>
<dbReference type="Proteomes" id="UP000594800">
    <property type="component" value="Chromosome"/>
</dbReference>
<dbReference type="Gene3D" id="3.40.50.720">
    <property type="entry name" value="NAD(P)-binding Rossmann-like Domain"/>
    <property type="match status" value="2"/>
</dbReference>
<dbReference type="Pfam" id="PF00389">
    <property type="entry name" value="2-Hacid_dh"/>
    <property type="match status" value="1"/>
</dbReference>
<dbReference type="PANTHER" id="PTHR43026:SF1">
    <property type="entry name" value="2-HYDROXYACID DEHYDROGENASE HOMOLOG 1-RELATED"/>
    <property type="match status" value="1"/>
</dbReference>
<dbReference type="InterPro" id="IPR006139">
    <property type="entry name" value="D-isomer_2_OHA_DH_cat_dom"/>
</dbReference>
<evidence type="ECO:0000313" key="7">
    <source>
        <dbReference type="EMBL" id="QPH54941.1"/>
    </source>
</evidence>
<dbReference type="SUPFAM" id="SSF52283">
    <property type="entry name" value="Formate/glycerate dehydrogenase catalytic domain-like"/>
    <property type="match status" value="1"/>
</dbReference>
<evidence type="ECO:0000313" key="8">
    <source>
        <dbReference type="Proteomes" id="UP000594800"/>
    </source>
</evidence>
<proteinExistence type="inferred from homology"/>
<dbReference type="PANTHER" id="PTHR43026">
    <property type="entry name" value="2-HYDROXYACID DEHYDROGENASE HOMOLOG 1-RELATED"/>
    <property type="match status" value="1"/>
</dbReference>
<keyword evidence="3" id="KW-0520">NAD</keyword>
<evidence type="ECO:0000259" key="6">
    <source>
        <dbReference type="Pfam" id="PF02826"/>
    </source>
</evidence>
<keyword evidence="8" id="KW-1185">Reference proteome</keyword>
<feature type="domain" description="D-isomer specific 2-hydroxyacid dehydrogenase NAD-binding" evidence="6">
    <location>
        <begin position="109"/>
        <end position="296"/>
    </location>
</feature>
<dbReference type="InterPro" id="IPR029752">
    <property type="entry name" value="D-isomer_DH_CS1"/>
</dbReference>
<reference evidence="7 8" key="1">
    <citation type="submission" date="2020-11" db="EMBL/GenBank/DDBJ databases">
        <title>Description of Pontivivens ytuae sp. nov. isolated from deep sea sediment of Mariana Trench.</title>
        <authorList>
            <person name="Wang Z."/>
            <person name="Sun Q.-L."/>
            <person name="Xu X.-D."/>
            <person name="Tang Y.-Z."/>
            <person name="Zhang J."/>
        </authorList>
    </citation>
    <scope>NUCLEOTIDE SEQUENCE [LARGE SCALE GENOMIC DNA]</scope>
    <source>
        <strain evidence="7 8">MT2928</strain>
    </source>
</reference>
<dbReference type="SUPFAM" id="SSF51735">
    <property type="entry name" value="NAD(P)-binding Rossmann-fold domains"/>
    <property type="match status" value="1"/>
</dbReference>
<dbReference type="RefSeq" id="WP_196104141.1">
    <property type="nucleotide sequence ID" value="NZ_CP064942.1"/>
</dbReference>
<dbReference type="InterPro" id="IPR058205">
    <property type="entry name" value="D-LDH-like"/>
</dbReference>
<dbReference type="InterPro" id="IPR029753">
    <property type="entry name" value="D-isomer_DH_CS"/>
</dbReference>
<dbReference type="AlphaFoldDB" id="A0A7S9LTN8"/>